<dbReference type="Proteomes" id="UP001168524">
    <property type="component" value="Unassembled WGS sequence"/>
</dbReference>
<organism evidence="1 2">
    <name type="scientific">Acinetobacter thutiue</name>
    <dbReference type="NCBI Taxonomy" id="2998078"/>
    <lineage>
        <taxon>Bacteria</taxon>
        <taxon>Pseudomonadati</taxon>
        <taxon>Pseudomonadota</taxon>
        <taxon>Gammaproteobacteria</taxon>
        <taxon>Moraxellales</taxon>
        <taxon>Moraxellaceae</taxon>
        <taxon>Acinetobacter</taxon>
    </lineage>
</organism>
<comment type="caution">
    <text evidence="1">The sequence shown here is derived from an EMBL/GenBank/DDBJ whole genome shotgun (WGS) entry which is preliminary data.</text>
</comment>
<keyword evidence="2" id="KW-1185">Reference proteome</keyword>
<gene>
    <name evidence="1" type="ORF">QTA56_06795</name>
</gene>
<protein>
    <submittedName>
        <fullName evidence="1">Uncharacterized protein</fullName>
    </submittedName>
</protein>
<proteinExistence type="predicted"/>
<dbReference type="EMBL" id="JAUDZE010000002">
    <property type="protein sequence ID" value="MDN0013947.1"/>
    <property type="molecule type" value="Genomic_DNA"/>
</dbReference>
<reference evidence="1" key="1">
    <citation type="submission" date="2023-06" db="EMBL/GenBank/DDBJ databases">
        <title>Two novel species of Acinetobacter isolated from motorbike repairing workshop in Vietnam.</title>
        <authorList>
            <person name="Le N.T.T."/>
        </authorList>
    </citation>
    <scope>NUCLEOTIDE SEQUENCE</scope>
    <source>
        <strain evidence="1">VNH17</strain>
    </source>
</reference>
<evidence type="ECO:0000313" key="2">
    <source>
        <dbReference type="Proteomes" id="UP001168524"/>
    </source>
</evidence>
<evidence type="ECO:0000313" key="1">
    <source>
        <dbReference type="EMBL" id="MDN0013947.1"/>
    </source>
</evidence>
<accession>A0ABT7WMP1</accession>
<name>A0ABT7WMP1_9GAMM</name>
<dbReference type="RefSeq" id="WP_267980198.1">
    <property type="nucleotide sequence ID" value="NZ_JAPQKF010000002.1"/>
</dbReference>
<sequence>MPKLNDVQNTALEIVDFLYFYDLVSLSTITSEKVSIYGKLNDLVGRLIADRKLSGQQAEAYRHYLLCGVEILATYNVAQEWDLPESLTIRQKHEASKYINRQRFDIASDGLMNEMKQTEMLDDSFNKDVYMLTRESGIAQASYAVSFRLVAQMLTFDLGGNIACHVYRRLIKLKILNSSKDTLQAHYDEIGNEHIFLRALLFVEFEMLRKRLYCKVDVKNLIMKETPNDIPERAKLRREAYYYKSQDLLNSRGDFIRIHNNVDVMDRSQVQNYIKSIGKDLCHNSIFSDFKGTWISRFGTWYLIGEKEFELDNAIYGAVKNDDSCSARAEEIMLHQYGFVISARSVKDSYNRIKNLYYFIRDYVNEHVKQPKHGFIAPDIATFFHYHPDLSKKLLEVLEEIKG</sequence>